<dbReference type="GO" id="GO:0005198">
    <property type="term" value="F:structural molecule activity"/>
    <property type="evidence" value="ECO:0007669"/>
    <property type="project" value="InterPro"/>
</dbReference>
<evidence type="ECO:0000313" key="4">
    <source>
        <dbReference type="EMBL" id="DAD51133.1"/>
    </source>
</evidence>
<proteinExistence type="predicted"/>
<dbReference type="EMBL" id="BK013729">
    <property type="protein sequence ID" value="DAD51133.1"/>
    <property type="molecule type" value="Genomic_RNA"/>
</dbReference>
<dbReference type="GeneID" id="80399083"/>
<evidence type="ECO:0000313" key="5">
    <source>
        <dbReference type="Proteomes" id="UP000678319"/>
    </source>
</evidence>
<accession>A0A8S5L1A8</accession>
<reference evidence="4" key="1">
    <citation type="submission" date="2020-09" db="EMBL/GenBank/DDBJ databases">
        <title>Leviviricetes taxonomy.</title>
        <authorList>
            <person name="Stockdale S.R."/>
            <person name="Callanan J."/>
            <person name="Adriaenssens E.M."/>
            <person name="Kuhn J.H."/>
            <person name="Rumnieks J."/>
            <person name="Shkoporov A."/>
            <person name="Draper L.A."/>
            <person name="Ross P."/>
            <person name="Hill C."/>
        </authorList>
    </citation>
    <scope>NUCLEOTIDE SEQUENCE</scope>
</reference>
<name>A0A8S5L1A8_9VIRU</name>
<evidence type="ECO:0000256" key="1">
    <source>
        <dbReference type="ARBA" id="ARBA00004328"/>
    </source>
</evidence>
<evidence type="ECO:0000256" key="2">
    <source>
        <dbReference type="ARBA" id="ARBA00022561"/>
    </source>
</evidence>
<gene>
    <name evidence="4" type="primary">SRR7976310_5_3</name>
</gene>
<organism evidence="4 5">
    <name type="scientific">ssRNA phage SRR7976310_5</name>
    <dbReference type="NCBI Taxonomy" id="2786683"/>
    <lineage>
        <taxon>Viruses</taxon>
        <taxon>Riboviria</taxon>
        <taxon>Orthornavirae</taxon>
        <taxon>Lenarviricota</taxon>
        <taxon>Leviviricetes</taxon>
        <taxon>Norzivirales</taxon>
        <taxon>Fiersviridae</taxon>
        <taxon>Tahluvirus</taxon>
        <taxon>Tahluvirus peladaptatum</taxon>
    </lineage>
</organism>
<dbReference type="InterPro" id="IPR002703">
    <property type="entry name" value="Levivir_coat"/>
</dbReference>
<comment type="subcellular location">
    <subcellularLocation>
        <location evidence="1">Virion</location>
    </subcellularLocation>
</comment>
<dbReference type="Proteomes" id="UP000678319">
    <property type="component" value="Segment"/>
</dbReference>
<dbReference type="SUPFAM" id="SSF55405">
    <property type="entry name" value="RNA bacteriophage capsid protein"/>
    <property type="match status" value="1"/>
</dbReference>
<dbReference type="GO" id="GO:0019028">
    <property type="term" value="C:viral capsid"/>
    <property type="evidence" value="ECO:0007669"/>
    <property type="project" value="UniProtKB-KW"/>
</dbReference>
<evidence type="ECO:0000256" key="3">
    <source>
        <dbReference type="ARBA" id="ARBA00022844"/>
    </source>
</evidence>
<sequence>MPALQSIVLTDRATPTPVNHTLVPTGAGKGGVGRVAVMDATGNILSEKALTVSGRRTAQRLRSSIKLAVPVIINETINGVSVPKVARVGYATVEFSFALDSSEQERNDVVGMLTSAFAVSKPLTHDTVVKGQYVWSV</sequence>
<keyword evidence="5" id="KW-1185">Reference proteome</keyword>
<dbReference type="InterPro" id="IPR015954">
    <property type="entry name" value="Phage_RNA-type_capsid"/>
</dbReference>
<keyword evidence="2 4" id="KW-0167">Capsid protein</keyword>
<dbReference type="Gene3D" id="3.30.380.10">
    <property type="entry name" value="MS2 Viral Coat Protein"/>
    <property type="match status" value="1"/>
</dbReference>
<dbReference type="RefSeq" id="YP_010769926.1">
    <property type="nucleotide sequence ID" value="NC_074111.1"/>
</dbReference>
<dbReference type="KEGG" id="vg:80399083"/>
<protein>
    <submittedName>
        <fullName evidence="4">Coat protein</fullName>
    </submittedName>
</protein>
<dbReference type="Pfam" id="PF01819">
    <property type="entry name" value="Levi_coat"/>
    <property type="match status" value="1"/>
</dbReference>
<keyword evidence="3" id="KW-0946">Virion</keyword>